<evidence type="ECO:0000256" key="2">
    <source>
        <dbReference type="ARBA" id="ARBA00022741"/>
    </source>
</evidence>
<keyword evidence="3 5" id="KW-0067">ATP-binding</keyword>
<evidence type="ECO:0000256" key="1">
    <source>
        <dbReference type="ARBA" id="ARBA00022448"/>
    </source>
</evidence>
<name>A0ABV1H8U5_9FIRM</name>
<dbReference type="PANTHER" id="PTHR43776">
    <property type="entry name" value="TRANSPORT ATP-BINDING PROTEIN"/>
    <property type="match status" value="1"/>
</dbReference>
<dbReference type="Proteomes" id="UP001546774">
    <property type="component" value="Unassembled WGS sequence"/>
</dbReference>
<dbReference type="InterPro" id="IPR017871">
    <property type="entry name" value="ABC_transporter-like_CS"/>
</dbReference>
<gene>
    <name evidence="5" type="ORF">WMO37_14190</name>
</gene>
<reference evidence="5" key="1">
    <citation type="submission" date="2024-03" db="EMBL/GenBank/DDBJ databases">
        <title>Human intestinal bacterial collection.</title>
        <authorList>
            <person name="Pauvert C."/>
            <person name="Hitch T.C.A."/>
            <person name="Clavel T."/>
        </authorList>
    </citation>
    <scope>NUCLEOTIDE SEQUENCE [LARGE SCALE GENOMIC DNA]</scope>
    <source>
        <strain evidence="5">CLA-AA-H89B</strain>
    </source>
</reference>
<proteinExistence type="predicted"/>
<dbReference type="PROSITE" id="PS00211">
    <property type="entry name" value="ABC_TRANSPORTER_1"/>
    <property type="match status" value="1"/>
</dbReference>
<dbReference type="PROSITE" id="PS50893">
    <property type="entry name" value="ABC_TRANSPORTER_2"/>
    <property type="match status" value="1"/>
</dbReference>
<keyword evidence="2" id="KW-0547">Nucleotide-binding</keyword>
<evidence type="ECO:0000313" key="6">
    <source>
        <dbReference type="Proteomes" id="UP001546774"/>
    </source>
</evidence>
<comment type="caution">
    <text evidence="5">The sequence shown here is derived from an EMBL/GenBank/DDBJ whole genome shotgun (WGS) entry which is preliminary data.</text>
</comment>
<sequence>MRQENLKNNRDILLETRNLSVEFPMKKKSFFEKQKMLSAVSDVSIQIRKGETFGLVGESGCGKSTFANATLGFVKPRSGEIYFNGQPLYAEKKTVQEARLHMQKIFQDPASSLNPRFTVREAVCEPMRIRGGFDKNEVERKAREMITAVGLTGKDLDRYTSQFSGGQQQRIAIARALILNPEYIVCDEPVSALDVSVHAQILNLLMEMQEKTQTTYLFISHNLAAVKKLCSRLAIMYLGKVVEYGDAAKIFANPVHPYTKALLSAVLTVNPNEETKRIVLKGDVTSPINPPSGCRFCSRCYQAQEDCADRKCVLTEVEPEHFVACPVVTGLKADIEQ</sequence>
<dbReference type="Pfam" id="PF00005">
    <property type="entry name" value="ABC_tran"/>
    <property type="match status" value="1"/>
</dbReference>
<dbReference type="InterPro" id="IPR003593">
    <property type="entry name" value="AAA+_ATPase"/>
</dbReference>
<dbReference type="CDD" id="cd03257">
    <property type="entry name" value="ABC_NikE_OppD_transporters"/>
    <property type="match status" value="1"/>
</dbReference>
<organism evidence="5 6">
    <name type="scientific">Lachnospira intestinalis</name>
    <dbReference type="NCBI Taxonomy" id="3133158"/>
    <lineage>
        <taxon>Bacteria</taxon>
        <taxon>Bacillati</taxon>
        <taxon>Bacillota</taxon>
        <taxon>Clostridia</taxon>
        <taxon>Lachnospirales</taxon>
        <taxon>Lachnospiraceae</taxon>
        <taxon>Lachnospira</taxon>
    </lineage>
</organism>
<accession>A0ABV1H8U5</accession>
<evidence type="ECO:0000259" key="4">
    <source>
        <dbReference type="PROSITE" id="PS50893"/>
    </source>
</evidence>
<evidence type="ECO:0000313" key="5">
    <source>
        <dbReference type="EMBL" id="MEQ2556138.1"/>
    </source>
</evidence>
<evidence type="ECO:0000256" key="3">
    <source>
        <dbReference type="ARBA" id="ARBA00022840"/>
    </source>
</evidence>
<dbReference type="Gene3D" id="3.40.50.300">
    <property type="entry name" value="P-loop containing nucleotide triphosphate hydrolases"/>
    <property type="match status" value="1"/>
</dbReference>
<protein>
    <submittedName>
        <fullName evidence="5">Oligopeptide/dipeptide ABC transporter ATP-binding protein</fullName>
    </submittedName>
</protein>
<dbReference type="GO" id="GO:0005524">
    <property type="term" value="F:ATP binding"/>
    <property type="evidence" value="ECO:0007669"/>
    <property type="project" value="UniProtKB-KW"/>
</dbReference>
<dbReference type="InterPro" id="IPR013563">
    <property type="entry name" value="Oligopep_ABC_C"/>
</dbReference>
<dbReference type="InterPro" id="IPR050319">
    <property type="entry name" value="ABC_transp_ATP-bind"/>
</dbReference>
<keyword evidence="1" id="KW-0813">Transport</keyword>
<dbReference type="Pfam" id="PF08352">
    <property type="entry name" value="oligo_HPY"/>
    <property type="match status" value="1"/>
</dbReference>
<dbReference type="NCBIfam" id="TIGR01727">
    <property type="entry name" value="oligo_HPY"/>
    <property type="match status" value="1"/>
</dbReference>
<dbReference type="EMBL" id="JBBMFS010000018">
    <property type="protein sequence ID" value="MEQ2556138.1"/>
    <property type="molecule type" value="Genomic_DNA"/>
</dbReference>
<keyword evidence="6" id="KW-1185">Reference proteome</keyword>
<dbReference type="InterPro" id="IPR003439">
    <property type="entry name" value="ABC_transporter-like_ATP-bd"/>
</dbReference>
<feature type="domain" description="ABC transporter" evidence="4">
    <location>
        <begin position="25"/>
        <end position="263"/>
    </location>
</feature>
<dbReference type="SMART" id="SM00382">
    <property type="entry name" value="AAA"/>
    <property type="match status" value="1"/>
</dbReference>
<dbReference type="SUPFAM" id="SSF52540">
    <property type="entry name" value="P-loop containing nucleoside triphosphate hydrolases"/>
    <property type="match status" value="1"/>
</dbReference>
<dbReference type="InterPro" id="IPR027417">
    <property type="entry name" value="P-loop_NTPase"/>
</dbReference>